<sequence length="192" mass="21651">MEKGNSKKVAIASTVVISLLLVGMITLFCMPYGNQADFRFLNSGINYLDKIAENEELSSLESYSFNEEGRENSEKLSISGNGMLENCSTNVTYIRGEQVNSFSNLIGLSSGLLDKNYSYLVVVREGSYFKESEVRHVKIKDNSVSMTYVIEDDQILKPTYENALDCYCYDFFKTPDSFNFTDVSINITDKLC</sequence>
<keyword evidence="1" id="KW-0812">Transmembrane</keyword>
<dbReference type="Proteomes" id="UP000823629">
    <property type="component" value="Unassembled WGS sequence"/>
</dbReference>
<dbReference type="EMBL" id="JADING010000008">
    <property type="protein sequence ID" value="MBO8413905.1"/>
    <property type="molecule type" value="Genomic_DNA"/>
</dbReference>
<protein>
    <submittedName>
        <fullName evidence="2">Uncharacterized protein</fullName>
    </submittedName>
</protein>
<reference evidence="2" key="1">
    <citation type="submission" date="2020-10" db="EMBL/GenBank/DDBJ databases">
        <authorList>
            <person name="Gilroy R."/>
        </authorList>
    </citation>
    <scope>NUCLEOTIDE SEQUENCE</scope>
    <source>
        <strain evidence="2">1748</strain>
    </source>
</reference>
<reference evidence="2" key="2">
    <citation type="journal article" date="2021" name="PeerJ">
        <title>Extensive microbial diversity within the chicken gut microbiome revealed by metagenomics and culture.</title>
        <authorList>
            <person name="Gilroy R."/>
            <person name="Ravi A."/>
            <person name="Getino M."/>
            <person name="Pursley I."/>
            <person name="Horton D.L."/>
            <person name="Alikhan N.F."/>
            <person name="Baker D."/>
            <person name="Gharbi K."/>
            <person name="Hall N."/>
            <person name="Watson M."/>
            <person name="Adriaenssens E.M."/>
            <person name="Foster-Nyarko E."/>
            <person name="Jarju S."/>
            <person name="Secka A."/>
            <person name="Antonio M."/>
            <person name="Oren A."/>
            <person name="Chaudhuri R.R."/>
            <person name="La Ragione R."/>
            <person name="Hildebrand F."/>
            <person name="Pallen M.J."/>
        </authorList>
    </citation>
    <scope>NUCLEOTIDE SEQUENCE</scope>
    <source>
        <strain evidence="2">1748</strain>
    </source>
</reference>
<comment type="caution">
    <text evidence="2">The sequence shown here is derived from an EMBL/GenBank/DDBJ whole genome shotgun (WGS) entry which is preliminary data.</text>
</comment>
<evidence type="ECO:0000313" key="2">
    <source>
        <dbReference type="EMBL" id="MBO8413905.1"/>
    </source>
</evidence>
<evidence type="ECO:0000256" key="1">
    <source>
        <dbReference type="SAM" id="Phobius"/>
    </source>
</evidence>
<proteinExistence type="predicted"/>
<accession>A0A9D9GS98</accession>
<gene>
    <name evidence="2" type="ORF">IAC78_00265</name>
</gene>
<feature type="transmembrane region" description="Helical" evidence="1">
    <location>
        <begin position="9"/>
        <end position="33"/>
    </location>
</feature>
<dbReference type="AlphaFoldDB" id="A0A9D9GS98"/>
<organism evidence="2 3">
    <name type="scientific">Candidatus Scatoplasma merdavium</name>
    <dbReference type="NCBI Taxonomy" id="2840932"/>
    <lineage>
        <taxon>Bacteria</taxon>
        <taxon>Bacillati</taxon>
        <taxon>Bacillota</taxon>
        <taxon>Bacilli</taxon>
        <taxon>Bacillales</taxon>
        <taxon>Candidatus Scatoplasma</taxon>
    </lineage>
</organism>
<name>A0A9D9GS98_9BACL</name>
<keyword evidence="1" id="KW-0472">Membrane</keyword>
<keyword evidence="1" id="KW-1133">Transmembrane helix</keyword>
<evidence type="ECO:0000313" key="3">
    <source>
        <dbReference type="Proteomes" id="UP000823629"/>
    </source>
</evidence>